<dbReference type="EMBL" id="CACRSR010000006">
    <property type="protein sequence ID" value="VYS82965.1"/>
    <property type="molecule type" value="Genomic_DNA"/>
</dbReference>
<sequence length="32" mass="3907">MNFLYQIINVVYKKSKSVLLDVLIPLYQRYML</sequence>
<reference evidence="1" key="1">
    <citation type="submission" date="2019-11" db="EMBL/GenBank/DDBJ databases">
        <authorList>
            <person name="Feng L."/>
        </authorList>
    </citation>
    <scope>NUCLEOTIDE SEQUENCE</scope>
    <source>
        <strain evidence="1">BAdolescentisLFYP80</strain>
    </source>
</reference>
<accession>A0A6N2RT79</accession>
<protein>
    <submittedName>
        <fullName evidence="1">Uncharacterized protein</fullName>
    </submittedName>
</protein>
<dbReference type="AlphaFoldDB" id="A0A6N2RT79"/>
<evidence type="ECO:0000313" key="1">
    <source>
        <dbReference type="EMBL" id="VYS82965.1"/>
    </source>
</evidence>
<gene>
    <name evidence="1" type="ORF">BALFYP80_00536</name>
</gene>
<organism evidence="1">
    <name type="scientific">Bifidobacterium adolescentis</name>
    <dbReference type="NCBI Taxonomy" id="1680"/>
    <lineage>
        <taxon>Bacteria</taxon>
        <taxon>Bacillati</taxon>
        <taxon>Actinomycetota</taxon>
        <taxon>Actinomycetes</taxon>
        <taxon>Bifidobacteriales</taxon>
        <taxon>Bifidobacteriaceae</taxon>
        <taxon>Bifidobacterium</taxon>
    </lineage>
</organism>
<name>A0A6N2RT79_BIFAD</name>
<proteinExistence type="predicted"/>